<evidence type="ECO:0000259" key="1">
    <source>
        <dbReference type="Pfam" id="PF03551"/>
    </source>
</evidence>
<evidence type="ECO:0000313" key="3">
    <source>
        <dbReference type="Proteomes" id="UP001150924"/>
    </source>
</evidence>
<name>A0A9X3EJF3_9BACT</name>
<dbReference type="AlphaFoldDB" id="A0A9X3EJF3"/>
<protein>
    <submittedName>
        <fullName evidence="2">Helix-turn-helix transcriptional regulator</fullName>
    </submittedName>
</protein>
<dbReference type="Proteomes" id="UP001150924">
    <property type="component" value="Unassembled WGS sequence"/>
</dbReference>
<dbReference type="InterPro" id="IPR036388">
    <property type="entry name" value="WH-like_DNA-bd_sf"/>
</dbReference>
<feature type="domain" description="Transcription regulator PadR N-terminal" evidence="1">
    <location>
        <begin position="8"/>
        <end position="80"/>
    </location>
</feature>
<dbReference type="RefSeq" id="WP_267765869.1">
    <property type="nucleotide sequence ID" value="NZ_JAPNKE010000002.1"/>
</dbReference>
<accession>A0A9X3EJF3</accession>
<organism evidence="2 3">
    <name type="scientific">Nannocystis pusilla</name>
    <dbReference type="NCBI Taxonomy" id="889268"/>
    <lineage>
        <taxon>Bacteria</taxon>
        <taxon>Pseudomonadati</taxon>
        <taxon>Myxococcota</taxon>
        <taxon>Polyangia</taxon>
        <taxon>Nannocystales</taxon>
        <taxon>Nannocystaceae</taxon>
        <taxon>Nannocystis</taxon>
    </lineage>
</organism>
<keyword evidence="3" id="KW-1185">Reference proteome</keyword>
<gene>
    <name evidence="2" type="ORF">OV079_01855</name>
</gene>
<sequence>MQDPTFLILLALSDRPRHGYGILLEAKELSGGTIRIGPGTLYGALERLEDAGHVELDREEIEDGRPRRYYRLTRRGRGVLVEETQRRENLVGLAKRRLAHR</sequence>
<dbReference type="EMBL" id="JAPNKE010000002">
    <property type="protein sequence ID" value="MCY1004329.1"/>
    <property type="molecule type" value="Genomic_DNA"/>
</dbReference>
<dbReference type="PANTHER" id="PTHR33169">
    <property type="entry name" value="PADR-FAMILY TRANSCRIPTIONAL REGULATOR"/>
    <property type="match status" value="1"/>
</dbReference>
<dbReference type="InterPro" id="IPR052509">
    <property type="entry name" value="Metal_resp_DNA-bind_regulator"/>
</dbReference>
<dbReference type="Gene3D" id="1.10.10.10">
    <property type="entry name" value="Winged helix-like DNA-binding domain superfamily/Winged helix DNA-binding domain"/>
    <property type="match status" value="1"/>
</dbReference>
<dbReference type="Pfam" id="PF03551">
    <property type="entry name" value="PadR"/>
    <property type="match status" value="1"/>
</dbReference>
<dbReference type="InterPro" id="IPR036390">
    <property type="entry name" value="WH_DNA-bd_sf"/>
</dbReference>
<comment type="caution">
    <text evidence="2">The sequence shown here is derived from an EMBL/GenBank/DDBJ whole genome shotgun (WGS) entry which is preliminary data.</text>
</comment>
<evidence type="ECO:0000313" key="2">
    <source>
        <dbReference type="EMBL" id="MCY1004329.1"/>
    </source>
</evidence>
<proteinExistence type="predicted"/>
<dbReference type="PANTHER" id="PTHR33169:SF13">
    <property type="entry name" value="PADR-FAMILY TRANSCRIPTIONAL REGULATOR"/>
    <property type="match status" value="1"/>
</dbReference>
<reference evidence="2" key="1">
    <citation type="submission" date="2022-11" db="EMBL/GenBank/DDBJ databases">
        <title>Minimal conservation of predation-associated metabolite biosynthetic gene clusters underscores biosynthetic potential of Myxococcota including descriptions for ten novel species: Archangium lansinium sp. nov., Myxococcus landrumus sp. nov., Nannocystis bai.</title>
        <authorList>
            <person name="Ahearne A."/>
            <person name="Stevens C."/>
            <person name="Phillips K."/>
        </authorList>
    </citation>
    <scope>NUCLEOTIDE SEQUENCE</scope>
    <source>
        <strain evidence="2">Na p29</strain>
    </source>
</reference>
<dbReference type="InterPro" id="IPR005149">
    <property type="entry name" value="Tscrpt_reg_PadR_N"/>
</dbReference>
<dbReference type="SUPFAM" id="SSF46785">
    <property type="entry name" value="Winged helix' DNA-binding domain"/>
    <property type="match status" value="1"/>
</dbReference>